<sequence>MFSEPASSFYWPPDVARYDMEALLFSSSVWLRTACIVCALFWVAFRAYQVLTQPVETLVQVLGLEVPVAPLVSLAGIKADGVLLHWKPPDQRTSVLKYVIRINGIDIGDISPQESSITIESLQPDRHYTIRIVTLNSSSFQAPSVPIRLRTLPAESDDFYSPHPQKDGQSASDDTDYTPTPVIRPNKALADVVTSVAAPPMTREHSNSTSRLRRPDIGRKSSPASQSQDQARIPQEAEGPDSIRQLTEKLDALRRELDDVERQIQDEDQEFVTQKAILVDKRDDKKAALKEKEDVSRDLRKEVASLERQSAAAQTRRTQQERLLRQKEAERNKLKDDVAKWTREAGELHNTAEKIKQEQAEYQSASEKRIQDLKDKYAEETQANKVLEDAIREKGIQIKVLEEERLKLEEGQEGAEALDGTDSAEKEEDNRWKLTLGLLQQQYAQAWTLCAEAERAHQEATTRLTYSQQRRVSQPQLFSGPIASDTGLPARRNSQRARPLSMREEVLSAATGGFVHTSSAPFNSIPTTSSPSFGQATPYFNPVNGMALPPRTYNTSFSQADLESLTGGAPMSPTAGALLPAGLFADDLGLTEDEEDDPGPPQDPSLNPSPNLRNVLPGLGAPGTVHPTQPTQPIQHSSSPPQSRSPSEFASPRESAADLPYYPTNEYNMDSDRRSIQSTSGSFQANPQASRFGGLFGLNRARGKTFSDDGPALGSLKPSQSQSLPREEHGLDAIGSSRRRGSHSEGAWYDAFMRTKTQPIEPTSSPKHVATRKRPFNMFGSAKKDDPWTYSMLGSQRPESPRQGSTNSLEGMALPRPSTESQTRFGGWNVDAFGARASPLGVDWSINNTNTGSWPRLASRRPSMQHGSSANLIKDDMMHDDVLDFPSNTRSPTQAPIGTRPQSSASHMQGQPSTSSLGPIPPTPPKQLNPAAASFNMFQLGKKNDEDKAKKAAEKEARKAEKAEKKEEKEKKAKADKAEKASRKDKTTSSEAGESRDATSPHYDSRISRDTPSISTADVSEASPRESLERSISHSMSDHAGSIGKESFMQKLTRKGSTNQFLPFGKKGALFSKTKAGDVPGTPDEPEEESSSGFFGLGKSIDSVGNSPSIGTPKDKTSVWGSIKRIGKKDKTPSLHESVASEATGDEEDALTDHSRA</sequence>
<feature type="compositionally biased region" description="Low complexity" evidence="1">
    <location>
        <begin position="626"/>
        <end position="647"/>
    </location>
</feature>
<feature type="compositionally biased region" description="Basic and acidic residues" evidence="1">
    <location>
        <begin position="873"/>
        <end position="882"/>
    </location>
</feature>
<feature type="compositionally biased region" description="Acidic residues" evidence="1">
    <location>
        <begin position="589"/>
        <end position="598"/>
    </location>
</feature>
<dbReference type="Gene3D" id="2.60.40.10">
    <property type="entry name" value="Immunoglobulins"/>
    <property type="match status" value="1"/>
</dbReference>
<dbReference type="SUPFAM" id="SSF49265">
    <property type="entry name" value="Fibronectin type III"/>
    <property type="match status" value="1"/>
</dbReference>
<dbReference type="PANTHER" id="PTHR43941">
    <property type="entry name" value="STRUCTURAL MAINTENANCE OF CHROMOSOMES PROTEIN 2"/>
    <property type="match status" value="1"/>
</dbReference>
<feature type="region of interest" description="Disordered" evidence="1">
    <location>
        <begin position="478"/>
        <end position="499"/>
    </location>
</feature>
<accession>A0A3M7LZ41</accession>
<feature type="region of interest" description="Disordered" evidence="1">
    <location>
        <begin position="155"/>
        <end position="244"/>
    </location>
</feature>
<dbReference type="OrthoDB" id="5572782at2759"/>
<dbReference type="EMBL" id="KE747810">
    <property type="protein sequence ID" value="RMZ67466.1"/>
    <property type="molecule type" value="Genomic_DNA"/>
</dbReference>
<dbReference type="Proteomes" id="UP000265663">
    <property type="component" value="Unassembled WGS sequence"/>
</dbReference>
<evidence type="ECO:0000259" key="2">
    <source>
        <dbReference type="PROSITE" id="PS50853"/>
    </source>
</evidence>
<dbReference type="InterPro" id="IPR003961">
    <property type="entry name" value="FN3_dom"/>
</dbReference>
<gene>
    <name evidence="3" type="ORF">GMOD_00001393</name>
</gene>
<keyword evidence="4" id="KW-1185">Reference proteome</keyword>
<evidence type="ECO:0000256" key="1">
    <source>
        <dbReference type="SAM" id="MobiDB-lite"/>
    </source>
</evidence>
<dbReference type="GO" id="GO:0000785">
    <property type="term" value="C:chromatin"/>
    <property type="evidence" value="ECO:0007669"/>
    <property type="project" value="TreeGrafter"/>
</dbReference>
<proteinExistence type="predicted"/>
<feature type="region of interest" description="Disordered" evidence="1">
    <location>
        <begin position="792"/>
        <end position="826"/>
    </location>
</feature>
<dbReference type="PROSITE" id="PS50853">
    <property type="entry name" value="FN3"/>
    <property type="match status" value="1"/>
</dbReference>
<reference evidence="3 4" key="1">
    <citation type="journal article" date="2014" name="PLoS ONE">
        <title>De novo Genome Assembly of the Fungal Plant Pathogen Pyrenophora semeniperda.</title>
        <authorList>
            <person name="Soliai M.M."/>
            <person name="Meyer S.E."/>
            <person name="Udall J.A."/>
            <person name="Elzinga D.E."/>
            <person name="Hermansen R.A."/>
            <person name="Bodily P.M."/>
            <person name="Hart A.A."/>
            <person name="Coleman C.E."/>
        </authorList>
    </citation>
    <scope>NUCLEOTIDE SEQUENCE [LARGE SCALE GENOMIC DNA]</scope>
    <source>
        <strain evidence="3 4">CCB06</strain>
        <tissue evidence="3">Mycelium</tissue>
    </source>
</reference>
<name>A0A3M7LZ41_9PLEO</name>
<dbReference type="GO" id="GO:0007076">
    <property type="term" value="P:mitotic chromosome condensation"/>
    <property type="evidence" value="ECO:0007669"/>
    <property type="project" value="TreeGrafter"/>
</dbReference>
<feature type="region of interest" description="Disordered" evidence="1">
    <location>
        <begin position="1073"/>
        <end position="1157"/>
    </location>
</feature>
<feature type="compositionally biased region" description="Polar residues" evidence="1">
    <location>
        <begin position="792"/>
        <end position="809"/>
    </location>
</feature>
<dbReference type="InterPro" id="IPR013783">
    <property type="entry name" value="Ig-like_fold"/>
</dbReference>
<protein>
    <submittedName>
        <fullName evidence="3">Fibronectin type iii domain</fullName>
    </submittedName>
</protein>
<evidence type="ECO:0000313" key="4">
    <source>
        <dbReference type="Proteomes" id="UP000265663"/>
    </source>
</evidence>
<evidence type="ECO:0000313" key="3">
    <source>
        <dbReference type="EMBL" id="RMZ67466.1"/>
    </source>
</evidence>
<dbReference type="GO" id="GO:0000793">
    <property type="term" value="C:condensed chromosome"/>
    <property type="evidence" value="ECO:0007669"/>
    <property type="project" value="TreeGrafter"/>
</dbReference>
<feature type="compositionally biased region" description="Polar residues" evidence="1">
    <location>
        <begin position="886"/>
        <end position="917"/>
    </location>
</feature>
<feature type="compositionally biased region" description="Basic and acidic residues" evidence="1">
    <location>
        <begin position="1023"/>
        <end position="1032"/>
    </location>
</feature>
<dbReference type="SMART" id="SM00060">
    <property type="entry name" value="FN3"/>
    <property type="match status" value="1"/>
</dbReference>
<dbReference type="CDD" id="cd00063">
    <property type="entry name" value="FN3"/>
    <property type="match status" value="1"/>
</dbReference>
<organism evidence="3 4">
    <name type="scientific">Pyrenophora seminiperda CCB06</name>
    <dbReference type="NCBI Taxonomy" id="1302712"/>
    <lineage>
        <taxon>Eukaryota</taxon>
        <taxon>Fungi</taxon>
        <taxon>Dikarya</taxon>
        <taxon>Ascomycota</taxon>
        <taxon>Pezizomycotina</taxon>
        <taxon>Dothideomycetes</taxon>
        <taxon>Pleosporomycetidae</taxon>
        <taxon>Pleosporales</taxon>
        <taxon>Pleosporineae</taxon>
        <taxon>Pleosporaceae</taxon>
        <taxon>Pyrenophora</taxon>
    </lineage>
</organism>
<dbReference type="Pfam" id="PF00041">
    <property type="entry name" value="fn3"/>
    <property type="match status" value="1"/>
</dbReference>
<feature type="compositionally biased region" description="Basic and acidic residues" evidence="1">
    <location>
        <begin position="942"/>
        <end position="1009"/>
    </location>
</feature>
<feature type="region of interest" description="Disordered" evidence="1">
    <location>
        <begin position="853"/>
        <end position="1050"/>
    </location>
</feature>
<dbReference type="GO" id="GO:0003682">
    <property type="term" value="F:chromatin binding"/>
    <property type="evidence" value="ECO:0007669"/>
    <property type="project" value="TreeGrafter"/>
</dbReference>
<dbReference type="PANTHER" id="PTHR43941:SF1">
    <property type="entry name" value="STRUCTURAL MAINTENANCE OF CHROMOSOMES PROTEIN 2"/>
    <property type="match status" value="1"/>
</dbReference>
<feature type="domain" description="Fibronectin type-III" evidence="2">
    <location>
        <begin position="66"/>
        <end position="154"/>
    </location>
</feature>
<dbReference type="AlphaFoldDB" id="A0A3M7LZ41"/>
<dbReference type="GO" id="GO:0000796">
    <property type="term" value="C:condensin complex"/>
    <property type="evidence" value="ECO:0007669"/>
    <property type="project" value="TreeGrafter"/>
</dbReference>
<feature type="region of interest" description="Disordered" evidence="1">
    <location>
        <begin position="589"/>
        <end position="743"/>
    </location>
</feature>
<feature type="compositionally biased region" description="Polar residues" evidence="1">
    <location>
        <begin position="676"/>
        <end position="689"/>
    </location>
</feature>
<dbReference type="InterPro" id="IPR036116">
    <property type="entry name" value="FN3_sf"/>
</dbReference>